<dbReference type="EMBL" id="DXBC01000079">
    <property type="protein sequence ID" value="HIZ79166.1"/>
    <property type="molecule type" value="Genomic_DNA"/>
</dbReference>
<dbReference type="Gene3D" id="2.160.20.120">
    <property type="match status" value="1"/>
</dbReference>
<feature type="domain" description="DUF4097" evidence="1">
    <location>
        <begin position="68"/>
        <end position="214"/>
    </location>
</feature>
<comment type="caution">
    <text evidence="2">The sequence shown here is derived from an EMBL/GenBank/DDBJ whole genome shotgun (WGS) entry which is preliminary data.</text>
</comment>
<evidence type="ECO:0000313" key="3">
    <source>
        <dbReference type="Proteomes" id="UP000824101"/>
    </source>
</evidence>
<sequence>MKKFAMVTSIAGIVCIVLGVVVITAASVAGASFPRIMRNQMIHYHNGRGQGYGSGDWEGAEECSFDGITELDAEVRKGSLFIREGDTDRMNVRIADSYGRAFCRQDGNRLEIDAGEDGGRAIMDGKAKGFLDGFRSNQHDRECQVEITVPAGYRFESVDLDLGAGYVEADALRADEINLDAGAGYGEISSLEADRMRADVGVGYLNIDQADVASLLEADCGVGSLEMDILGSLEDFSYEVDCSMGTVILDGESYSGPFQNGNGDLGFPAGTGTKMMKLNCGVGSMDISFEE</sequence>
<gene>
    <name evidence="2" type="ORF">IAA17_05205</name>
</gene>
<reference evidence="2" key="2">
    <citation type="submission" date="2021-04" db="EMBL/GenBank/DDBJ databases">
        <authorList>
            <person name="Gilroy R."/>
        </authorList>
    </citation>
    <scope>NUCLEOTIDE SEQUENCE</scope>
    <source>
        <strain evidence="2">ChiBcec1-1093</strain>
    </source>
</reference>
<name>A0A9D2GIG8_9FIRM</name>
<evidence type="ECO:0000259" key="1">
    <source>
        <dbReference type="Pfam" id="PF13349"/>
    </source>
</evidence>
<reference evidence="2" key="1">
    <citation type="journal article" date="2021" name="PeerJ">
        <title>Extensive microbial diversity within the chicken gut microbiome revealed by metagenomics and culture.</title>
        <authorList>
            <person name="Gilroy R."/>
            <person name="Ravi A."/>
            <person name="Getino M."/>
            <person name="Pursley I."/>
            <person name="Horton D.L."/>
            <person name="Alikhan N.F."/>
            <person name="Baker D."/>
            <person name="Gharbi K."/>
            <person name="Hall N."/>
            <person name="Watson M."/>
            <person name="Adriaenssens E.M."/>
            <person name="Foster-Nyarko E."/>
            <person name="Jarju S."/>
            <person name="Secka A."/>
            <person name="Antonio M."/>
            <person name="Oren A."/>
            <person name="Chaudhuri R.R."/>
            <person name="La Ragione R."/>
            <person name="Hildebrand F."/>
            <person name="Pallen M.J."/>
        </authorList>
    </citation>
    <scope>NUCLEOTIDE SEQUENCE</scope>
    <source>
        <strain evidence="2">ChiBcec1-1093</strain>
    </source>
</reference>
<organism evidence="2 3">
    <name type="scientific">Candidatus Lachnoclostridium stercorigallinarum</name>
    <dbReference type="NCBI Taxonomy" id="2838634"/>
    <lineage>
        <taxon>Bacteria</taxon>
        <taxon>Bacillati</taxon>
        <taxon>Bacillota</taxon>
        <taxon>Clostridia</taxon>
        <taxon>Lachnospirales</taxon>
        <taxon>Lachnospiraceae</taxon>
    </lineage>
</organism>
<proteinExistence type="predicted"/>
<dbReference type="Proteomes" id="UP000824101">
    <property type="component" value="Unassembled WGS sequence"/>
</dbReference>
<accession>A0A9D2GIG8</accession>
<dbReference type="InterPro" id="IPR025164">
    <property type="entry name" value="Toastrack_DUF4097"/>
</dbReference>
<dbReference type="Pfam" id="PF13349">
    <property type="entry name" value="DUF4097"/>
    <property type="match status" value="1"/>
</dbReference>
<dbReference type="AlphaFoldDB" id="A0A9D2GIG8"/>
<protein>
    <submittedName>
        <fullName evidence="2">DUF4097 domain-containing protein</fullName>
    </submittedName>
</protein>
<evidence type="ECO:0000313" key="2">
    <source>
        <dbReference type="EMBL" id="HIZ79166.1"/>
    </source>
</evidence>